<gene>
    <name evidence="1" type="ORF">H8S59_19225</name>
</gene>
<sequence>MATLNIPEKNVSGFIRSLAERNGVHYTESRLDKVSRIVTRLAGDDVNPDDIEGLLISLSRKGFIAGPDMMKLHSRYLDELKANVKYPATR</sequence>
<reference evidence="1 2" key="1">
    <citation type="submission" date="2020-08" db="EMBL/GenBank/DDBJ databases">
        <title>Putative novel bacterial strains isolated from necrotic wheat leaf tissues caused by Xanthomonas translucens.</title>
        <authorList>
            <person name="Tambong J.T."/>
        </authorList>
    </citation>
    <scope>NUCLEOTIDE SEQUENCE [LARGE SCALE GENOMIC DNA]</scope>
    <source>
        <strain evidence="1 2">DOAB 1069</strain>
    </source>
</reference>
<name>A0ABR7B3Z5_9PSED</name>
<dbReference type="Proteomes" id="UP000651852">
    <property type="component" value="Unassembled WGS sequence"/>
</dbReference>
<comment type="caution">
    <text evidence="1">The sequence shown here is derived from an EMBL/GenBank/DDBJ whole genome shotgun (WGS) entry which is preliminary data.</text>
</comment>
<evidence type="ECO:0000313" key="1">
    <source>
        <dbReference type="EMBL" id="MBC3951911.1"/>
    </source>
</evidence>
<protein>
    <submittedName>
        <fullName evidence="1">Uncharacterized protein</fullName>
    </submittedName>
</protein>
<organism evidence="1 2">
    <name type="scientific">Pseudomonas folii</name>
    <dbReference type="NCBI Taxonomy" id="2762593"/>
    <lineage>
        <taxon>Bacteria</taxon>
        <taxon>Pseudomonadati</taxon>
        <taxon>Pseudomonadota</taxon>
        <taxon>Gammaproteobacteria</taxon>
        <taxon>Pseudomonadales</taxon>
        <taxon>Pseudomonadaceae</taxon>
        <taxon>Pseudomonas</taxon>
    </lineage>
</organism>
<dbReference type="EMBL" id="JACONW010000105">
    <property type="protein sequence ID" value="MBC3951911.1"/>
    <property type="molecule type" value="Genomic_DNA"/>
</dbReference>
<proteinExistence type="predicted"/>
<evidence type="ECO:0000313" key="2">
    <source>
        <dbReference type="Proteomes" id="UP000651852"/>
    </source>
</evidence>
<dbReference type="RefSeq" id="WP_187522454.1">
    <property type="nucleotide sequence ID" value="NZ_JACONW010000105.1"/>
</dbReference>
<accession>A0ABR7B3Z5</accession>
<keyword evidence="2" id="KW-1185">Reference proteome</keyword>